<keyword evidence="5" id="KW-1185">Reference proteome</keyword>
<reference evidence="4 5" key="1">
    <citation type="submission" date="2020-03" db="EMBL/GenBank/DDBJ databases">
        <title>Sphingomonas sp. nov., isolated from fish.</title>
        <authorList>
            <person name="Hyun D.-W."/>
            <person name="Bae J.-W."/>
        </authorList>
    </citation>
    <scope>NUCLEOTIDE SEQUENCE [LARGE SCALE GENOMIC DNA]</scope>
    <source>
        <strain evidence="4 5">HDW15B</strain>
    </source>
</reference>
<evidence type="ECO:0000313" key="4">
    <source>
        <dbReference type="EMBL" id="QIK79015.1"/>
    </source>
</evidence>
<dbReference type="Gene3D" id="3.40.630.30">
    <property type="match status" value="1"/>
</dbReference>
<dbReference type="AlphaFoldDB" id="A0A6G7YQJ2"/>
<dbReference type="GO" id="GO:0016747">
    <property type="term" value="F:acyltransferase activity, transferring groups other than amino-acyl groups"/>
    <property type="evidence" value="ECO:0007669"/>
    <property type="project" value="InterPro"/>
</dbReference>
<dbReference type="PROSITE" id="PS51186">
    <property type="entry name" value="GNAT"/>
    <property type="match status" value="1"/>
</dbReference>
<dbReference type="Proteomes" id="UP000503222">
    <property type="component" value="Chromosome"/>
</dbReference>
<organism evidence="4 5">
    <name type="scientific">Sphingomonas piscis</name>
    <dbReference type="NCBI Taxonomy" id="2714943"/>
    <lineage>
        <taxon>Bacteria</taxon>
        <taxon>Pseudomonadati</taxon>
        <taxon>Pseudomonadota</taxon>
        <taxon>Alphaproteobacteria</taxon>
        <taxon>Sphingomonadales</taxon>
        <taxon>Sphingomonadaceae</taxon>
        <taxon>Sphingomonas</taxon>
    </lineage>
</organism>
<dbReference type="PANTHER" id="PTHR43877:SF1">
    <property type="entry name" value="ACETYLTRANSFERASE"/>
    <property type="match status" value="1"/>
</dbReference>
<dbReference type="KEGG" id="spii:G7077_09045"/>
<dbReference type="CDD" id="cd04301">
    <property type="entry name" value="NAT_SF"/>
    <property type="match status" value="1"/>
</dbReference>
<dbReference type="RefSeq" id="WP_166411406.1">
    <property type="nucleotide sequence ID" value="NZ_CP049869.1"/>
</dbReference>
<dbReference type="SUPFAM" id="SSF55729">
    <property type="entry name" value="Acyl-CoA N-acyltransferases (Nat)"/>
    <property type="match status" value="1"/>
</dbReference>
<dbReference type="InterPro" id="IPR016181">
    <property type="entry name" value="Acyl_CoA_acyltransferase"/>
</dbReference>
<evidence type="ECO:0000313" key="5">
    <source>
        <dbReference type="Proteomes" id="UP000503222"/>
    </source>
</evidence>
<evidence type="ECO:0000256" key="2">
    <source>
        <dbReference type="ARBA" id="ARBA00023315"/>
    </source>
</evidence>
<protein>
    <submittedName>
        <fullName evidence="4">GNAT family N-acetyltransferase</fullName>
    </submittedName>
</protein>
<evidence type="ECO:0000259" key="3">
    <source>
        <dbReference type="PROSITE" id="PS51186"/>
    </source>
</evidence>
<gene>
    <name evidence="4" type="ORF">G7077_09045</name>
</gene>
<dbReference type="InterPro" id="IPR050832">
    <property type="entry name" value="Bact_Acetyltransf"/>
</dbReference>
<dbReference type="Pfam" id="PF00583">
    <property type="entry name" value="Acetyltransf_1"/>
    <property type="match status" value="1"/>
</dbReference>
<dbReference type="InterPro" id="IPR000182">
    <property type="entry name" value="GNAT_dom"/>
</dbReference>
<keyword evidence="1 4" id="KW-0808">Transferase</keyword>
<name>A0A6G7YQJ2_9SPHN</name>
<evidence type="ECO:0000256" key="1">
    <source>
        <dbReference type="ARBA" id="ARBA00022679"/>
    </source>
</evidence>
<proteinExistence type="predicted"/>
<feature type="domain" description="N-acetyltransferase" evidence="3">
    <location>
        <begin position="3"/>
        <end position="169"/>
    </location>
</feature>
<keyword evidence="2" id="KW-0012">Acyltransferase</keyword>
<dbReference type="PANTHER" id="PTHR43877">
    <property type="entry name" value="AMINOALKYLPHOSPHONATE N-ACETYLTRANSFERASE-RELATED-RELATED"/>
    <property type="match status" value="1"/>
</dbReference>
<sequence>MSITYRTPTTKDWSTIDHLFRVSFCDTFAHLYAEEDLDAFLADFTEQAWTAQLTDAAYAFLLAEDEGEPVGYVKLGPRELPVASAENSIELRQLYLLKHWHGQGIAEHLMRWAVDTAKERGAAEMFLTVYTDNHRARRFYERWGFDYVGPYTFMVGNHRDEDIIMRRPL</sequence>
<dbReference type="EMBL" id="CP049869">
    <property type="protein sequence ID" value="QIK79015.1"/>
    <property type="molecule type" value="Genomic_DNA"/>
</dbReference>
<accession>A0A6G7YQJ2</accession>